<gene>
    <name evidence="2" type="ORF">LAESUDRAFT_179335</name>
</gene>
<evidence type="ECO:0000313" key="2">
    <source>
        <dbReference type="EMBL" id="KZT06454.1"/>
    </source>
</evidence>
<dbReference type="Proteomes" id="UP000076871">
    <property type="component" value="Unassembled WGS sequence"/>
</dbReference>
<protein>
    <submittedName>
        <fullName evidence="2">Uncharacterized protein</fullName>
    </submittedName>
</protein>
<evidence type="ECO:0000313" key="3">
    <source>
        <dbReference type="Proteomes" id="UP000076871"/>
    </source>
</evidence>
<feature type="compositionally biased region" description="Polar residues" evidence="1">
    <location>
        <begin position="188"/>
        <end position="198"/>
    </location>
</feature>
<accession>A0A165E8F4</accession>
<dbReference type="InParanoid" id="A0A165E8F4"/>
<evidence type="ECO:0000256" key="1">
    <source>
        <dbReference type="SAM" id="MobiDB-lite"/>
    </source>
</evidence>
<organism evidence="2 3">
    <name type="scientific">Laetiporus sulphureus 93-53</name>
    <dbReference type="NCBI Taxonomy" id="1314785"/>
    <lineage>
        <taxon>Eukaryota</taxon>
        <taxon>Fungi</taxon>
        <taxon>Dikarya</taxon>
        <taxon>Basidiomycota</taxon>
        <taxon>Agaricomycotina</taxon>
        <taxon>Agaricomycetes</taxon>
        <taxon>Polyporales</taxon>
        <taxon>Laetiporus</taxon>
    </lineage>
</organism>
<dbReference type="AlphaFoldDB" id="A0A165E8F4"/>
<reference evidence="2 3" key="1">
    <citation type="journal article" date="2016" name="Mol. Biol. Evol.">
        <title>Comparative Genomics of Early-Diverging Mushroom-Forming Fungi Provides Insights into the Origins of Lignocellulose Decay Capabilities.</title>
        <authorList>
            <person name="Nagy L.G."/>
            <person name="Riley R."/>
            <person name="Tritt A."/>
            <person name="Adam C."/>
            <person name="Daum C."/>
            <person name="Floudas D."/>
            <person name="Sun H."/>
            <person name="Yadav J.S."/>
            <person name="Pangilinan J."/>
            <person name="Larsson K.H."/>
            <person name="Matsuura K."/>
            <person name="Barry K."/>
            <person name="Labutti K."/>
            <person name="Kuo R."/>
            <person name="Ohm R.A."/>
            <person name="Bhattacharya S.S."/>
            <person name="Shirouzu T."/>
            <person name="Yoshinaga Y."/>
            <person name="Martin F.M."/>
            <person name="Grigoriev I.V."/>
            <person name="Hibbett D.S."/>
        </authorList>
    </citation>
    <scope>NUCLEOTIDE SEQUENCE [LARGE SCALE GENOMIC DNA]</scope>
    <source>
        <strain evidence="2 3">93-53</strain>
    </source>
</reference>
<sequence>MLSGGKVPPIYMTRRDVFCADHDQECWVDIVMFDHLQMSASLSERCCACEWWRWDQVIYPTSAGGSLKREEEFLVVCRLVIWDSRNVVVCFRLCAKFGLTCTTMELDPNYVMPPADKVGATGVVIADADAVRRHLLGLRGSAAAGCQRYRCAEPVSADPQDISKDSGDEQKSARSSCCARTEHGSDTLAATSKMQSSR</sequence>
<dbReference type="RefSeq" id="XP_040764194.1">
    <property type="nucleotide sequence ID" value="XM_040901466.1"/>
</dbReference>
<keyword evidence="3" id="KW-1185">Reference proteome</keyword>
<dbReference type="EMBL" id="KV427624">
    <property type="protein sequence ID" value="KZT06454.1"/>
    <property type="molecule type" value="Genomic_DNA"/>
</dbReference>
<dbReference type="GeneID" id="63818498"/>
<proteinExistence type="predicted"/>
<feature type="compositionally biased region" description="Basic and acidic residues" evidence="1">
    <location>
        <begin position="161"/>
        <end position="172"/>
    </location>
</feature>
<feature type="region of interest" description="Disordered" evidence="1">
    <location>
        <begin position="156"/>
        <end position="198"/>
    </location>
</feature>
<name>A0A165E8F4_9APHY</name>